<evidence type="ECO:0000256" key="1">
    <source>
        <dbReference type="SAM" id="Phobius"/>
    </source>
</evidence>
<keyword evidence="1" id="KW-1133">Transmembrane helix</keyword>
<evidence type="ECO:0008006" key="4">
    <source>
        <dbReference type="Google" id="ProtNLM"/>
    </source>
</evidence>
<dbReference type="RefSeq" id="WP_224531701.1">
    <property type="nucleotide sequence ID" value="NZ_JAIUJR010000012.1"/>
</dbReference>
<proteinExistence type="predicted"/>
<keyword evidence="1" id="KW-0812">Transmembrane</keyword>
<reference evidence="3" key="1">
    <citation type="submission" date="2023-07" db="EMBL/GenBank/DDBJ databases">
        <authorList>
            <person name="Yue Y."/>
        </authorList>
    </citation>
    <scope>NUCLEOTIDE SEQUENCE [LARGE SCALE GENOMIC DNA]</scope>
    <source>
        <strain evidence="3">D23</strain>
    </source>
</reference>
<accession>A0ABS7XUW3</accession>
<evidence type="ECO:0000313" key="2">
    <source>
        <dbReference type="EMBL" id="MCA0133816.1"/>
    </source>
</evidence>
<dbReference type="Proteomes" id="UP001198901">
    <property type="component" value="Unassembled WGS sequence"/>
</dbReference>
<sequence>MIKFFRHIRRSLIQKNQMGKYFKYAVGEILLVVIGILIALQINNANEARKLRQIERSYLERLVVDLKENEILWENRYEREKQRLEGAWELLEFSFSDNQDTLVKVLRNFQPVANFEDLIINQVTFNEMVSSGNLDLISNDSIKLKLLDLEKRYLTIKSRWTRQKNYVLENMVESINSKISLRYTVPINSEYHNKISRIFSQDDVDYYFAELLKEFRVLFNSKDFLNNLMALATDANLIVDEYKQAKIQVQELVGLIEKDLKSDSN</sequence>
<comment type="caution">
    <text evidence="2">The sequence shown here is derived from an EMBL/GenBank/DDBJ whole genome shotgun (WGS) entry which is preliminary data.</text>
</comment>
<feature type="transmembrane region" description="Helical" evidence="1">
    <location>
        <begin position="21"/>
        <end position="42"/>
    </location>
</feature>
<dbReference type="Pfam" id="PF19578">
    <property type="entry name" value="DUF6090"/>
    <property type="match status" value="1"/>
</dbReference>
<name>A0ABS7XUW3_9FLAO</name>
<evidence type="ECO:0000313" key="3">
    <source>
        <dbReference type="Proteomes" id="UP001198901"/>
    </source>
</evidence>
<gene>
    <name evidence="2" type="ORF">LBU54_14555</name>
</gene>
<keyword evidence="3" id="KW-1185">Reference proteome</keyword>
<protein>
    <recommendedName>
        <fullName evidence="4">PilJ/NarX-like methyl-accepting chemotaxis transducer</fullName>
    </recommendedName>
</protein>
<dbReference type="EMBL" id="JAIUJR010000012">
    <property type="protein sequence ID" value="MCA0133816.1"/>
    <property type="molecule type" value="Genomic_DNA"/>
</dbReference>
<organism evidence="2 3">
    <name type="scientific">Winogradskyella alexanderae</name>
    <dbReference type="NCBI Taxonomy" id="2877123"/>
    <lineage>
        <taxon>Bacteria</taxon>
        <taxon>Pseudomonadati</taxon>
        <taxon>Bacteroidota</taxon>
        <taxon>Flavobacteriia</taxon>
        <taxon>Flavobacteriales</taxon>
        <taxon>Flavobacteriaceae</taxon>
        <taxon>Winogradskyella</taxon>
    </lineage>
</organism>
<keyword evidence="1" id="KW-0472">Membrane</keyword>
<dbReference type="InterPro" id="IPR045749">
    <property type="entry name" value="DUF6090"/>
</dbReference>